<dbReference type="OrthoDB" id="20729at2759"/>
<evidence type="ECO:0000313" key="3">
    <source>
        <dbReference type="Proteomes" id="UP000054477"/>
    </source>
</evidence>
<keyword evidence="3" id="KW-1185">Reference proteome</keyword>
<feature type="region of interest" description="Disordered" evidence="1">
    <location>
        <begin position="39"/>
        <end position="79"/>
    </location>
</feature>
<sequence length="216" mass="21911">MPQSAFGGTSAFGSTTTTSAFAQERHLCLAAPRHLQHSGTRLPRLRSPPLQLSPLHHQPSLQQSAFGSATAPSAFGSSTTTPLAFGSTDTITSSAFGKSAFGQSAFGQPAGTSVFGAPAPVTSAFGSTNTSTTSAFGQSAVGKTSQPSAFSAFGQNTGGGTNKAISAFGQPQQTISAFASPQSQRTCVGPYVGRDFCVTSPLNSPVPVPFVDTDLD</sequence>
<proteinExistence type="predicted"/>
<dbReference type="AlphaFoldDB" id="A0A0C9X0R7"/>
<evidence type="ECO:0000256" key="1">
    <source>
        <dbReference type="SAM" id="MobiDB-lite"/>
    </source>
</evidence>
<dbReference type="EMBL" id="KN839048">
    <property type="protein sequence ID" value="KIJ91141.1"/>
    <property type="molecule type" value="Genomic_DNA"/>
</dbReference>
<reference evidence="3" key="2">
    <citation type="submission" date="2015-01" db="EMBL/GenBank/DDBJ databases">
        <title>Evolutionary Origins and Diversification of the Mycorrhizal Mutualists.</title>
        <authorList>
            <consortium name="DOE Joint Genome Institute"/>
            <consortium name="Mycorrhizal Genomics Consortium"/>
            <person name="Kohler A."/>
            <person name="Kuo A."/>
            <person name="Nagy L.G."/>
            <person name="Floudas D."/>
            <person name="Copeland A."/>
            <person name="Barry K.W."/>
            <person name="Cichocki N."/>
            <person name="Veneault-Fourrey C."/>
            <person name="LaButti K."/>
            <person name="Lindquist E.A."/>
            <person name="Lipzen A."/>
            <person name="Lundell T."/>
            <person name="Morin E."/>
            <person name="Murat C."/>
            <person name="Riley R."/>
            <person name="Ohm R."/>
            <person name="Sun H."/>
            <person name="Tunlid A."/>
            <person name="Henrissat B."/>
            <person name="Grigoriev I.V."/>
            <person name="Hibbett D.S."/>
            <person name="Martin F."/>
        </authorList>
    </citation>
    <scope>NUCLEOTIDE SEQUENCE [LARGE SCALE GENOMIC DNA]</scope>
    <source>
        <strain evidence="3">LaAM-08-1</strain>
    </source>
</reference>
<feature type="compositionally biased region" description="Polar residues" evidence="1">
    <location>
        <begin position="65"/>
        <end position="79"/>
    </location>
</feature>
<accession>A0A0C9X0R7</accession>
<dbReference type="STRING" id="1095629.A0A0C9X0R7"/>
<reference evidence="2 3" key="1">
    <citation type="submission" date="2014-04" db="EMBL/GenBank/DDBJ databases">
        <authorList>
            <consortium name="DOE Joint Genome Institute"/>
            <person name="Kuo A."/>
            <person name="Kohler A."/>
            <person name="Nagy L.G."/>
            <person name="Floudas D."/>
            <person name="Copeland A."/>
            <person name="Barry K.W."/>
            <person name="Cichocki N."/>
            <person name="Veneault-Fourrey C."/>
            <person name="LaButti K."/>
            <person name="Lindquist E.A."/>
            <person name="Lipzen A."/>
            <person name="Lundell T."/>
            <person name="Morin E."/>
            <person name="Murat C."/>
            <person name="Sun H."/>
            <person name="Tunlid A."/>
            <person name="Henrissat B."/>
            <person name="Grigoriev I.V."/>
            <person name="Hibbett D.S."/>
            <person name="Martin F."/>
            <person name="Nordberg H.P."/>
            <person name="Cantor M.N."/>
            <person name="Hua S.X."/>
        </authorList>
    </citation>
    <scope>NUCLEOTIDE SEQUENCE [LARGE SCALE GENOMIC DNA]</scope>
    <source>
        <strain evidence="2 3">LaAM-08-1</strain>
    </source>
</reference>
<gene>
    <name evidence="2" type="ORF">K443DRAFT_14642</name>
</gene>
<protein>
    <submittedName>
        <fullName evidence="2">Uncharacterized protein</fullName>
    </submittedName>
</protein>
<dbReference type="Proteomes" id="UP000054477">
    <property type="component" value="Unassembled WGS sequence"/>
</dbReference>
<name>A0A0C9X0R7_9AGAR</name>
<feature type="compositionally biased region" description="Low complexity" evidence="1">
    <location>
        <begin position="41"/>
        <end position="64"/>
    </location>
</feature>
<evidence type="ECO:0000313" key="2">
    <source>
        <dbReference type="EMBL" id="KIJ91141.1"/>
    </source>
</evidence>
<organism evidence="2 3">
    <name type="scientific">Laccaria amethystina LaAM-08-1</name>
    <dbReference type="NCBI Taxonomy" id="1095629"/>
    <lineage>
        <taxon>Eukaryota</taxon>
        <taxon>Fungi</taxon>
        <taxon>Dikarya</taxon>
        <taxon>Basidiomycota</taxon>
        <taxon>Agaricomycotina</taxon>
        <taxon>Agaricomycetes</taxon>
        <taxon>Agaricomycetidae</taxon>
        <taxon>Agaricales</taxon>
        <taxon>Agaricineae</taxon>
        <taxon>Hydnangiaceae</taxon>
        <taxon>Laccaria</taxon>
    </lineage>
</organism>
<dbReference type="HOGENOM" id="CLU_1277791_0_0_1"/>